<dbReference type="AlphaFoldDB" id="A0A8F5BZ83"/>
<organism evidence="1 2">
    <name type="scientific">Saccharolobus shibatae</name>
    <dbReference type="NCBI Taxonomy" id="2286"/>
    <lineage>
        <taxon>Archaea</taxon>
        <taxon>Thermoproteota</taxon>
        <taxon>Thermoprotei</taxon>
        <taxon>Sulfolobales</taxon>
        <taxon>Sulfolobaceae</taxon>
        <taxon>Saccharolobus</taxon>
    </lineage>
</organism>
<evidence type="ECO:0008006" key="3">
    <source>
        <dbReference type="Google" id="ProtNLM"/>
    </source>
</evidence>
<evidence type="ECO:0000313" key="1">
    <source>
        <dbReference type="EMBL" id="QXJ34030.1"/>
    </source>
</evidence>
<gene>
    <name evidence="1" type="ORF">J5U22_00575</name>
</gene>
<reference evidence="1 2" key="1">
    <citation type="journal article" date="2021" name="Environ. Microbiol.">
        <title>New insights into the diversity and evolution of the archaeal mobilome from three complete genomes of Saccharolobus shibatae.</title>
        <authorList>
            <person name="Medvedeva S."/>
            <person name="Brandt D."/>
            <person name="Cvirkaite-Krupovic V."/>
            <person name="Liu Y."/>
            <person name="Severinov K."/>
            <person name="Ishino S."/>
            <person name="Ishino Y."/>
            <person name="Prangishvili D."/>
            <person name="Kalinowski J."/>
            <person name="Krupovic M."/>
        </authorList>
    </citation>
    <scope>NUCLEOTIDE SEQUENCE [LARGE SCALE GENOMIC DNA]</scope>
    <source>
        <strain evidence="1 2">S38A</strain>
    </source>
</reference>
<dbReference type="Proteomes" id="UP000694036">
    <property type="component" value="Chromosome"/>
</dbReference>
<name>A0A8F5BZ83_9CREN</name>
<dbReference type="EMBL" id="CP077713">
    <property type="protein sequence ID" value="QXJ34030.1"/>
    <property type="molecule type" value="Genomic_DNA"/>
</dbReference>
<proteinExistence type="predicted"/>
<keyword evidence="2" id="KW-1185">Reference proteome</keyword>
<accession>A0A8F5BZ83</accession>
<evidence type="ECO:0000313" key="2">
    <source>
        <dbReference type="Proteomes" id="UP000694036"/>
    </source>
</evidence>
<dbReference type="GeneID" id="65556024"/>
<protein>
    <recommendedName>
        <fullName evidence="3">DUF1102 domain-containing protein</fullName>
    </recommendedName>
</protein>
<sequence>MQTTTKALITGIVAGILLISMVASLTFQYTAGRDANAIVVADPSANINLVANDTAHGWSSTSIPFVNYNTSGDLQINFGAVATHANETLLYAFDVSNDLNTTATITITVMPVSVPSGTHLYILTPTPSTSYTFTLAAGHSQPISLKLVTGGTQGSAKFLIIVTATS</sequence>
<dbReference type="RefSeq" id="WP_218259386.1">
    <property type="nucleotide sequence ID" value="NZ_CP077713.1"/>
</dbReference>